<comment type="caution">
    <text evidence="1">The sequence shown here is derived from an EMBL/GenBank/DDBJ whole genome shotgun (WGS) entry which is preliminary data.</text>
</comment>
<accession>A0AAD1YBR6</accession>
<evidence type="ECO:0000313" key="1">
    <source>
        <dbReference type="EMBL" id="CAI2386777.1"/>
    </source>
</evidence>
<reference evidence="1" key="1">
    <citation type="submission" date="2023-07" db="EMBL/GenBank/DDBJ databases">
        <authorList>
            <consortium name="AG Swart"/>
            <person name="Singh M."/>
            <person name="Singh A."/>
            <person name="Seah K."/>
            <person name="Emmerich C."/>
        </authorList>
    </citation>
    <scope>NUCLEOTIDE SEQUENCE</scope>
    <source>
        <strain evidence="1">DP1</strain>
    </source>
</reference>
<dbReference type="Proteomes" id="UP001295684">
    <property type="component" value="Unassembled WGS sequence"/>
</dbReference>
<protein>
    <submittedName>
        <fullName evidence="1">Uncharacterized protein</fullName>
    </submittedName>
</protein>
<name>A0AAD1YBR6_EUPCR</name>
<proteinExistence type="predicted"/>
<dbReference type="AlphaFoldDB" id="A0AAD1YBR6"/>
<evidence type="ECO:0000313" key="2">
    <source>
        <dbReference type="Proteomes" id="UP001295684"/>
    </source>
</evidence>
<sequence length="144" mass="16670">MNMNFNNNASDGSQDIWDCTDEVFDDQDECSPQMPNFTKQFTNTLKDNKGKANIADFEESEEVAAMPEFIRQLPSDEELAAQLPAQQVKRRSKRKLKDYKPNTYDVRTSSKCRGLNLAEMDKKELRRLPSDQILKVLFTQRISQ</sequence>
<dbReference type="EMBL" id="CAMPGE010029309">
    <property type="protein sequence ID" value="CAI2386777.1"/>
    <property type="molecule type" value="Genomic_DNA"/>
</dbReference>
<gene>
    <name evidence="1" type="ORF">ECRASSUSDP1_LOCUS28401</name>
</gene>
<organism evidence="1 2">
    <name type="scientific">Euplotes crassus</name>
    <dbReference type="NCBI Taxonomy" id="5936"/>
    <lineage>
        <taxon>Eukaryota</taxon>
        <taxon>Sar</taxon>
        <taxon>Alveolata</taxon>
        <taxon>Ciliophora</taxon>
        <taxon>Intramacronucleata</taxon>
        <taxon>Spirotrichea</taxon>
        <taxon>Hypotrichia</taxon>
        <taxon>Euplotida</taxon>
        <taxon>Euplotidae</taxon>
        <taxon>Moneuplotes</taxon>
    </lineage>
</organism>
<keyword evidence="2" id="KW-1185">Reference proteome</keyword>